<dbReference type="Proteomes" id="UP000887159">
    <property type="component" value="Unassembled WGS sequence"/>
</dbReference>
<proteinExistence type="predicted"/>
<protein>
    <submittedName>
        <fullName evidence="1">Uncharacterized protein</fullName>
    </submittedName>
</protein>
<sequence>MTSAYKDSICARIDEISLKPTQDDLKWTFSVVDIHGNCKYSQSFIAANQDDFYRYSMLIPNIFNSAVLLEQSDVFLPEDVLTLKIALTCPFYRGPLFQEKDTTTYIQLFRNADPTGTSLKSQL</sequence>
<comment type="caution">
    <text evidence="1">The sequence shown here is derived from an EMBL/GenBank/DDBJ whole genome shotgun (WGS) entry which is preliminary data.</text>
</comment>
<dbReference type="AlphaFoldDB" id="A0A8X6UP20"/>
<dbReference type="EMBL" id="BMAU01021013">
    <property type="protein sequence ID" value="GFX86656.1"/>
    <property type="molecule type" value="Genomic_DNA"/>
</dbReference>
<evidence type="ECO:0000313" key="2">
    <source>
        <dbReference type="Proteomes" id="UP000887159"/>
    </source>
</evidence>
<keyword evidence="2" id="KW-1185">Reference proteome</keyword>
<evidence type="ECO:0000313" key="1">
    <source>
        <dbReference type="EMBL" id="GFX86656.1"/>
    </source>
</evidence>
<reference evidence="1" key="1">
    <citation type="submission" date="2020-08" db="EMBL/GenBank/DDBJ databases">
        <title>Multicomponent nature underlies the extraordinary mechanical properties of spider dragline silk.</title>
        <authorList>
            <person name="Kono N."/>
            <person name="Nakamura H."/>
            <person name="Mori M."/>
            <person name="Yoshida Y."/>
            <person name="Ohtoshi R."/>
            <person name="Malay A.D."/>
            <person name="Moran D.A.P."/>
            <person name="Tomita M."/>
            <person name="Numata K."/>
            <person name="Arakawa K."/>
        </authorList>
    </citation>
    <scope>NUCLEOTIDE SEQUENCE</scope>
</reference>
<organism evidence="1 2">
    <name type="scientific">Trichonephila clavipes</name>
    <name type="common">Golden silk orbweaver</name>
    <name type="synonym">Nephila clavipes</name>
    <dbReference type="NCBI Taxonomy" id="2585209"/>
    <lineage>
        <taxon>Eukaryota</taxon>
        <taxon>Metazoa</taxon>
        <taxon>Ecdysozoa</taxon>
        <taxon>Arthropoda</taxon>
        <taxon>Chelicerata</taxon>
        <taxon>Arachnida</taxon>
        <taxon>Araneae</taxon>
        <taxon>Araneomorphae</taxon>
        <taxon>Entelegynae</taxon>
        <taxon>Araneoidea</taxon>
        <taxon>Nephilidae</taxon>
        <taxon>Trichonephila</taxon>
    </lineage>
</organism>
<gene>
    <name evidence="1" type="ORF">TNCV_1408551</name>
</gene>
<accession>A0A8X6UP20</accession>
<name>A0A8X6UP20_TRICX</name>